<evidence type="ECO:0008006" key="3">
    <source>
        <dbReference type="Google" id="ProtNLM"/>
    </source>
</evidence>
<dbReference type="OrthoDB" id="2020073at2759"/>
<dbReference type="AlphaFoldDB" id="A0A8K0CSB5"/>
<dbReference type="GO" id="GO:0005524">
    <property type="term" value="F:ATP binding"/>
    <property type="evidence" value="ECO:0007669"/>
    <property type="project" value="InterPro"/>
</dbReference>
<organism evidence="1 2">
    <name type="scientific">Ignelater luminosus</name>
    <name type="common">Cucubano</name>
    <name type="synonym">Pyrophorus luminosus</name>
    <dbReference type="NCBI Taxonomy" id="2038154"/>
    <lineage>
        <taxon>Eukaryota</taxon>
        <taxon>Metazoa</taxon>
        <taxon>Ecdysozoa</taxon>
        <taxon>Arthropoda</taxon>
        <taxon>Hexapoda</taxon>
        <taxon>Insecta</taxon>
        <taxon>Pterygota</taxon>
        <taxon>Neoptera</taxon>
        <taxon>Endopterygota</taxon>
        <taxon>Coleoptera</taxon>
        <taxon>Polyphaga</taxon>
        <taxon>Elateriformia</taxon>
        <taxon>Elateroidea</taxon>
        <taxon>Elateridae</taxon>
        <taxon>Agrypninae</taxon>
        <taxon>Pyrophorini</taxon>
        <taxon>Ignelater</taxon>
    </lineage>
</organism>
<dbReference type="EMBL" id="VTPC01046787">
    <property type="protein sequence ID" value="KAF2890766.1"/>
    <property type="molecule type" value="Genomic_DNA"/>
</dbReference>
<dbReference type="Gene3D" id="3.30.1490.80">
    <property type="match status" value="1"/>
</dbReference>
<reference evidence="1" key="1">
    <citation type="submission" date="2019-08" db="EMBL/GenBank/DDBJ databases">
        <title>The genome of the North American firefly Photinus pyralis.</title>
        <authorList>
            <consortium name="Photinus pyralis genome working group"/>
            <person name="Fallon T.R."/>
            <person name="Sander Lower S.E."/>
            <person name="Weng J.-K."/>
        </authorList>
    </citation>
    <scope>NUCLEOTIDE SEQUENCE</scope>
    <source>
        <strain evidence="1">TRF0915ILg1</strain>
        <tissue evidence="1">Whole body</tissue>
    </source>
</reference>
<protein>
    <recommendedName>
        <fullName evidence="3">Glutathione synthase</fullName>
    </recommendedName>
</protein>
<comment type="caution">
    <text evidence="1">The sequence shown here is derived from an EMBL/GenBank/DDBJ whole genome shotgun (WGS) entry which is preliminary data.</text>
</comment>
<evidence type="ECO:0000313" key="2">
    <source>
        <dbReference type="Proteomes" id="UP000801492"/>
    </source>
</evidence>
<gene>
    <name evidence="1" type="ORF">ILUMI_15407</name>
</gene>
<dbReference type="SUPFAM" id="SSF56059">
    <property type="entry name" value="Glutathione synthetase ATP-binding domain-like"/>
    <property type="match status" value="1"/>
</dbReference>
<dbReference type="GO" id="GO:0043295">
    <property type="term" value="F:glutathione binding"/>
    <property type="evidence" value="ECO:0007669"/>
    <property type="project" value="TreeGrafter"/>
</dbReference>
<dbReference type="InterPro" id="IPR014049">
    <property type="entry name" value="Glutathione_synthase_N_euk"/>
</dbReference>
<sequence length="122" mass="14120">MAKQSRRFESIVPIPLPEIQLKEIIEKAKDWALMHGIAMRSKAKFSPDVLQFAPFILFPSAFPRREFQKAVEIQPILNELMHHVAHNPEFLKSSLKETVQVDEFTGNLFKIYETVLEEGITQ</sequence>
<dbReference type="GO" id="GO:0005829">
    <property type="term" value="C:cytosol"/>
    <property type="evidence" value="ECO:0007669"/>
    <property type="project" value="TreeGrafter"/>
</dbReference>
<dbReference type="InterPro" id="IPR005615">
    <property type="entry name" value="Glutathione_synthase"/>
</dbReference>
<dbReference type="FunFam" id="3.30.1490.80:FF:000009">
    <property type="entry name" value="Glutathione synthetase"/>
    <property type="match status" value="1"/>
</dbReference>
<name>A0A8K0CSB5_IGNLU</name>
<evidence type="ECO:0000313" key="1">
    <source>
        <dbReference type="EMBL" id="KAF2890766.1"/>
    </source>
</evidence>
<feature type="non-terminal residue" evidence="1">
    <location>
        <position position="122"/>
    </location>
</feature>
<proteinExistence type="predicted"/>
<dbReference type="PANTHER" id="PTHR11130:SF0">
    <property type="entry name" value="GLUTATHIONE SYNTHETASE"/>
    <property type="match status" value="1"/>
</dbReference>
<dbReference type="Pfam" id="PF03917">
    <property type="entry name" value="GSH_synth_ATP"/>
    <property type="match status" value="1"/>
</dbReference>
<accession>A0A8K0CSB5</accession>
<dbReference type="Proteomes" id="UP000801492">
    <property type="component" value="Unassembled WGS sequence"/>
</dbReference>
<dbReference type="PANTHER" id="PTHR11130">
    <property type="entry name" value="GLUTATHIONE SYNTHETASE"/>
    <property type="match status" value="1"/>
</dbReference>
<dbReference type="GO" id="GO:0004363">
    <property type="term" value="F:glutathione synthase activity"/>
    <property type="evidence" value="ECO:0007669"/>
    <property type="project" value="InterPro"/>
</dbReference>
<keyword evidence="2" id="KW-1185">Reference proteome</keyword>